<dbReference type="EMBL" id="PYGE01000028">
    <property type="protein sequence ID" value="PSK95756.1"/>
    <property type="molecule type" value="Genomic_DNA"/>
</dbReference>
<accession>A0A2P8DEV3</accession>
<comment type="caution">
    <text evidence="2">The sequence shown here is derived from an EMBL/GenBank/DDBJ whole genome shotgun (WGS) entry which is preliminary data.</text>
</comment>
<feature type="region of interest" description="Disordered" evidence="1">
    <location>
        <begin position="1"/>
        <end position="21"/>
    </location>
</feature>
<dbReference type="RefSeq" id="WP_106539762.1">
    <property type="nucleotide sequence ID" value="NZ_PYGE01000028.1"/>
</dbReference>
<sequence length="74" mass="8431">MATKRQTMPTPVPNRPTARTRGIRVTDELWDKAKAHAHERGEYLADVINESLERYVAKAEKEAKAKAQRDQAND</sequence>
<name>A0A2P8DEV3_9ACTN</name>
<gene>
    <name evidence="2" type="ORF">CLV30_1288</name>
</gene>
<reference evidence="2 3" key="1">
    <citation type="submission" date="2018-03" db="EMBL/GenBank/DDBJ databases">
        <title>Genomic Encyclopedia of Archaeal and Bacterial Type Strains, Phase II (KMG-II): from individual species to whole genera.</title>
        <authorList>
            <person name="Goeker M."/>
        </authorList>
    </citation>
    <scope>NUCLEOTIDE SEQUENCE [LARGE SCALE GENOMIC DNA]</scope>
    <source>
        <strain evidence="2 3">DSM 45211</strain>
    </source>
</reference>
<evidence type="ECO:0000313" key="3">
    <source>
        <dbReference type="Proteomes" id="UP000243528"/>
    </source>
</evidence>
<proteinExistence type="predicted"/>
<organism evidence="2 3">
    <name type="scientific">Haloactinopolyspora alba</name>
    <dbReference type="NCBI Taxonomy" id="648780"/>
    <lineage>
        <taxon>Bacteria</taxon>
        <taxon>Bacillati</taxon>
        <taxon>Actinomycetota</taxon>
        <taxon>Actinomycetes</taxon>
        <taxon>Jiangellales</taxon>
        <taxon>Jiangellaceae</taxon>
        <taxon>Haloactinopolyspora</taxon>
    </lineage>
</organism>
<dbReference type="AlphaFoldDB" id="A0A2P8DEV3"/>
<evidence type="ECO:0000313" key="2">
    <source>
        <dbReference type="EMBL" id="PSK95756.1"/>
    </source>
</evidence>
<protein>
    <submittedName>
        <fullName evidence="2">Uncharacterized protein</fullName>
    </submittedName>
</protein>
<keyword evidence="3" id="KW-1185">Reference proteome</keyword>
<evidence type="ECO:0000256" key="1">
    <source>
        <dbReference type="SAM" id="MobiDB-lite"/>
    </source>
</evidence>
<dbReference type="Proteomes" id="UP000243528">
    <property type="component" value="Unassembled WGS sequence"/>
</dbReference>